<feature type="transmembrane region" description="Helical" evidence="7">
    <location>
        <begin position="497"/>
        <end position="518"/>
    </location>
</feature>
<dbReference type="AlphaFoldDB" id="A0A6J6FMC0"/>
<feature type="transmembrane region" description="Helical" evidence="7">
    <location>
        <begin position="86"/>
        <end position="105"/>
    </location>
</feature>
<evidence type="ECO:0000256" key="6">
    <source>
        <dbReference type="ARBA" id="ARBA00023136"/>
    </source>
</evidence>
<dbReference type="InterPro" id="IPR045018">
    <property type="entry name" value="Azg-like"/>
</dbReference>
<evidence type="ECO:0000256" key="1">
    <source>
        <dbReference type="ARBA" id="ARBA00004127"/>
    </source>
</evidence>
<evidence type="ECO:0000256" key="2">
    <source>
        <dbReference type="ARBA" id="ARBA00005697"/>
    </source>
</evidence>
<feature type="transmembrane region" description="Helical" evidence="7">
    <location>
        <begin position="60"/>
        <end position="79"/>
    </location>
</feature>
<name>A0A6J6FMC0_9ZZZZ</name>
<gene>
    <name evidence="8" type="ORF">UFOPK1807_00206</name>
</gene>
<feature type="transmembrane region" description="Helical" evidence="7">
    <location>
        <begin position="459"/>
        <end position="485"/>
    </location>
</feature>
<feature type="transmembrane region" description="Helical" evidence="7">
    <location>
        <begin position="211"/>
        <end position="229"/>
    </location>
</feature>
<feature type="transmembrane region" description="Helical" evidence="7">
    <location>
        <begin position="111"/>
        <end position="130"/>
    </location>
</feature>
<dbReference type="GO" id="GO:0005345">
    <property type="term" value="F:purine nucleobase transmembrane transporter activity"/>
    <property type="evidence" value="ECO:0007669"/>
    <property type="project" value="TreeGrafter"/>
</dbReference>
<dbReference type="GO" id="GO:0012505">
    <property type="term" value="C:endomembrane system"/>
    <property type="evidence" value="ECO:0007669"/>
    <property type="project" value="UniProtKB-SubCell"/>
</dbReference>
<dbReference type="InterPro" id="IPR006043">
    <property type="entry name" value="NCS2"/>
</dbReference>
<evidence type="ECO:0000256" key="4">
    <source>
        <dbReference type="ARBA" id="ARBA00022692"/>
    </source>
</evidence>
<evidence type="ECO:0000313" key="8">
    <source>
        <dbReference type="EMBL" id="CAB4589777.1"/>
    </source>
</evidence>
<dbReference type="Pfam" id="PF00860">
    <property type="entry name" value="Xan_ur_permease"/>
    <property type="match status" value="2"/>
</dbReference>
<dbReference type="PANTHER" id="PTHR43337">
    <property type="entry name" value="XANTHINE/URACIL PERMEASE C887.17-RELATED"/>
    <property type="match status" value="1"/>
</dbReference>
<proteinExistence type="inferred from homology"/>
<feature type="transmembrane region" description="Helical" evidence="7">
    <location>
        <begin position="185"/>
        <end position="204"/>
    </location>
</feature>
<comment type="similarity">
    <text evidence="2">Belongs to the nucleobase:cation symporter-2 (NCS2) (TC 2.A.40) family. Azg-like subfamily.</text>
</comment>
<evidence type="ECO:0000256" key="5">
    <source>
        <dbReference type="ARBA" id="ARBA00022989"/>
    </source>
</evidence>
<dbReference type="EMBL" id="CAEZUI010000012">
    <property type="protein sequence ID" value="CAB4589777.1"/>
    <property type="molecule type" value="Genomic_DNA"/>
</dbReference>
<dbReference type="GO" id="GO:0005886">
    <property type="term" value="C:plasma membrane"/>
    <property type="evidence" value="ECO:0007669"/>
    <property type="project" value="TreeGrafter"/>
</dbReference>
<keyword evidence="6 7" id="KW-0472">Membrane</keyword>
<feature type="transmembrane region" description="Helical" evidence="7">
    <location>
        <begin position="409"/>
        <end position="439"/>
    </location>
</feature>
<keyword evidence="5 7" id="KW-1133">Transmembrane helix</keyword>
<keyword evidence="4 7" id="KW-0812">Transmembrane</keyword>
<feature type="transmembrane region" description="Helical" evidence="7">
    <location>
        <begin position="314"/>
        <end position="333"/>
    </location>
</feature>
<keyword evidence="3" id="KW-0813">Transport</keyword>
<accession>A0A6J6FMC0</accession>
<feature type="transmembrane region" description="Helical" evidence="7">
    <location>
        <begin position="142"/>
        <end position="165"/>
    </location>
</feature>
<comment type="subcellular location">
    <subcellularLocation>
        <location evidence="1">Endomembrane system</location>
        <topology evidence="1">Multi-pass membrane protein</topology>
    </subcellularLocation>
</comment>
<protein>
    <submittedName>
        <fullName evidence="8">Unannotated protein</fullName>
    </submittedName>
</protein>
<reference evidence="8" key="1">
    <citation type="submission" date="2020-05" db="EMBL/GenBank/DDBJ databases">
        <authorList>
            <person name="Chiriac C."/>
            <person name="Salcher M."/>
            <person name="Ghai R."/>
            <person name="Kavagutti S V."/>
        </authorList>
    </citation>
    <scope>NUCLEOTIDE SEQUENCE</scope>
</reference>
<evidence type="ECO:0000256" key="7">
    <source>
        <dbReference type="SAM" id="Phobius"/>
    </source>
</evidence>
<feature type="transmembrane region" description="Helical" evidence="7">
    <location>
        <begin position="21"/>
        <end position="40"/>
    </location>
</feature>
<organism evidence="8">
    <name type="scientific">freshwater metagenome</name>
    <dbReference type="NCBI Taxonomy" id="449393"/>
    <lineage>
        <taxon>unclassified sequences</taxon>
        <taxon>metagenomes</taxon>
        <taxon>ecological metagenomes</taxon>
    </lineage>
</organism>
<dbReference type="PANTHER" id="PTHR43337:SF1">
    <property type="entry name" value="XANTHINE_URACIL PERMEASE C887.17-RELATED"/>
    <property type="match status" value="1"/>
</dbReference>
<sequence>MLDSFFKITERGSTVGREIRGGFVTFFTMAYIVALNPLILGGAKDSTGAYLGGSMDGANFAAIAAMTALMAGLLTLLMGAVANFPLALATGLGLNTFVAVGIASKMTWADAMGLVVVEGLIITILVLTGFRTAVFKAVPQQLKIAISVGIGLFITLIGLVDAGFVRKTPGTGPVPVTLGFDGTLVGWPIIVFGFGLILMIILMVRKVKGAILIGIVASTVLSVIIEKAFKIGANYLPGGVVNNVFGGTMPDTFKGITVRDETGTALLYTNPKGWGLNVPTVPDSLVATPDFSLFGDFDLLGAFNFEGFVRADGVQIQGVTIIAAILFVFTLLLSDFFDTVGTVTAIGTEAGLVDKDGNVPNNNKILFVDSIAAVAGGAGSISSNTSYIESASGVGEGARTGLASIVTGILFLFTTFLAPLVAVIPYEAATPALVVVGFLMMSQIKDIDWSDYGIGIPAFLSIILMPFTYNISVGIGIGIISHVIIRLVQGRSKEIHYLLYIVSALFVIYFMQSPINIWTA</sequence>
<evidence type="ECO:0000256" key="3">
    <source>
        <dbReference type="ARBA" id="ARBA00022448"/>
    </source>
</evidence>